<dbReference type="Ensembl" id="ENSAPOT00000025916.1">
    <property type="protein sequence ID" value="ENSAPOP00000016822.1"/>
    <property type="gene ID" value="ENSAPOG00000019965.1"/>
</dbReference>
<dbReference type="Proteomes" id="UP000257200">
    <property type="component" value="Unplaced"/>
</dbReference>
<sequence length="58" mass="6826">CTDFCSVLEAAVKAETWSRYSVFSVWMPRNFPPGPWALPFIGDLKLIFMFRYLQKSYN</sequence>
<evidence type="ECO:0000313" key="1">
    <source>
        <dbReference type="Ensembl" id="ENSAPOP00000016822.1"/>
    </source>
</evidence>
<protein>
    <submittedName>
        <fullName evidence="1">Uncharacterized protein</fullName>
    </submittedName>
</protein>
<organism evidence="1 2">
    <name type="scientific">Acanthochromis polyacanthus</name>
    <name type="common">spiny chromis</name>
    <dbReference type="NCBI Taxonomy" id="80966"/>
    <lineage>
        <taxon>Eukaryota</taxon>
        <taxon>Metazoa</taxon>
        <taxon>Chordata</taxon>
        <taxon>Craniata</taxon>
        <taxon>Vertebrata</taxon>
        <taxon>Euteleostomi</taxon>
        <taxon>Actinopterygii</taxon>
        <taxon>Neopterygii</taxon>
        <taxon>Teleostei</taxon>
        <taxon>Neoteleostei</taxon>
        <taxon>Acanthomorphata</taxon>
        <taxon>Ovalentaria</taxon>
        <taxon>Pomacentridae</taxon>
        <taxon>Acanthochromis</taxon>
    </lineage>
</organism>
<dbReference type="AlphaFoldDB" id="A0A3Q1FMA9"/>
<name>A0A3Q1FMA9_9TELE</name>
<proteinExistence type="predicted"/>
<dbReference type="InParanoid" id="A0A3Q1FMA9"/>
<reference evidence="1" key="2">
    <citation type="submission" date="2025-09" db="UniProtKB">
        <authorList>
            <consortium name="Ensembl"/>
        </authorList>
    </citation>
    <scope>IDENTIFICATION</scope>
</reference>
<keyword evidence="2" id="KW-1185">Reference proteome</keyword>
<reference evidence="1" key="1">
    <citation type="submission" date="2025-08" db="UniProtKB">
        <authorList>
            <consortium name="Ensembl"/>
        </authorList>
    </citation>
    <scope>IDENTIFICATION</scope>
</reference>
<accession>A0A3Q1FMA9</accession>
<evidence type="ECO:0000313" key="2">
    <source>
        <dbReference type="Proteomes" id="UP000257200"/>
    </source>
</evidence>